<dbReference type="Proteomes" id="UP001062846">
    <property type="component" value="Chromosome 11"/>
</dbReference>
<comment type="caution">
    <text evidence="1">The sequence shown here is derived from an EMBL/GenBank/DDBJ whole genome shotgun (WGS) entry which is preliminary data.</text>
</comment>
<evidence type="ECO:0000313" key="1">
    <source>
        <dbReference type="EMBL" id="KAI8530541.1"/>
    </source>
</evidence>
<accession>A0ACC0LQI0</accession>
<gene>
    <name evidence="1" type="ORF">RHMOL_Rhmol11G0067800</name>
</gene>
<evidence type="ECO:0000313" key="2">
    <source>
        <dbReference type="Proteomes" id="UP001062846"/>
    </source>
</evidence>
<name>A0ACC0LQI0_RHOML</name>
<reference evidence="1" key="1">
    <citation type="submission" date="2022-02" db="EMBL/GenBank/DDBJ databases">
        <title>Plant Genome Project.</title>
        <authorList>
            <person name="Zhang R.-G."/>
        </authorList>
    </citation>
    <scope>NUCLEOTIDE SEQUENCE</scope>
    <source>
        <strain evidence="1">AT1</strain>
    </source>
</reference>
<protein>
    <submittedName>
        <fullName evidence="1">Uncharacterized protein</fullName>
    </submittedName>
</protein>
<keyword evidence="2" id="KW-1185">Reference proteome</keyword>
<organism evidence="1 2">
    <name type="scientific">Rhododendron molle</name>
    <name type="common">Chinese azalea</name>
    <name type="synonym">Azalea mollis</name>
    <dbReference type="NCBI Taxonomy" id="49168"/>
    <lineage>
        <taxon>Eukaryota</taxon>
        <taxon>Viridiplantae</taxon>
        <taxon>Streptophyta</taxon>
        <taxon>Embryophyta</taxon>
        <taxon>Tracheophyta</taxon>
        <taxon>Spermatophyta</taxon>
        <taxon>Magnoliopsida</taxon>
        <taxon>eudicotyledons</taxon>
        <taxon>Gunneridae</taxon>
        <taxon>Pentapetalae</taxon>
        <taxon>asterids</taxon>
        <taxon>Ericales</taxon>
        <taxon>Ericaceae</taxon>
        <taxon>Ericoideae</taxon>
        <taxon>Rhodoreae</taxon>
        <taxon>Rhododendron</taxon>
    </lineage>
</organism>
<proteinExistence type="predicted"/>
<dbReference type="EMBL" id="CM046398">
    <property type="protein sequence ID" value="KAI8530541.1"/>
    <property type="molecule type" value="Genomic_DNA"/>
</dbReference>
<sequence length="162" mass="18088">MLPSAPLLCLSFLCVPSVGLITPTTCSTTIIHFTNETDRQALLAIKDMMPGDPLDFFSSWNNSVRFCNWKGVTCDRLHQRVIELNLSSTALVGSLSPHGGNLTFLRTLVLDDNNIRGLIPEEIGRLFRLRILSLWNNSFEGKFPANVTHCPNIMYIGAHNMQ</sequence>